<evidence type="ECO:0000256" key="2">
    <source>
        <dbReference type="ARBA" id="ARBA00006611"/>
    </source>
</evidence>
<evidence type="ECO:0000313" key="7">
    <source>
        <dbReference type="EMBL" id="OGI67669.1"/>
    </source>
</evidence>
<dbReference type="Pfam" id="PF00437">
    <property type="entry name" value="T2SSE"/>
    <property type="match status" value="1"/>
</dbReference>
<dbReference type="PROSITE" id="PS00662">
    <property type="entry name" value="T2SP_E"/>
    <property type="match status" value="1"/>
</dbReference>
<dbReference type="GO" id="GO:0005886">
    <property type="term" value="C:plasma membrane"/>
    <property type="evidence" value="ECO:0007669"/>
    <property type="project" value="TreeGrafter"/>
</dbReference>
<keyword evidence="4" id="KW-0547">Nucleotide-binding</keyword>
<keyword evidence="5" id="KW-0067">ATP-binding</keyword>
<evidence type="ECO:0000256" key="3">
    <source>
        <dbReference type="ARBA" id="ARBA00022490"/>
    </source>
</evidence>
<dbReference type="InterPro" id="IPR013374">
    <property type="entry name" value="ATPase_typ4_pilus-assembl_PilB"/>
</dbReference>
<dbReference type="InterPro" id="IPR037257">
    <property type="entry name" value="T2SS_E_N_sf"/>
</dbReference>
<dbReference type="GO" id="GO:0009297">
    <property type="term" value="P:pilus assembly"/>
    <property type="evidence" value="ECO:0007669"/>
    <property type="project" value="InterPro"/>
</dbReference>
<dbReference type="SUPFAM" id="SSF160246">
    <property type="entry name" value="EspE N-terminal domain-like"/>
    <property type="match status" value="1"/>
</dbReference>
<protein>
    <submittedName>
        <fullName evidence="7">Type IV-A pilus assembly ATPase PilB</fullName>
    </submittedName>
</protein>
<dbReference type="EMBL" id="MFSP01000051">
    <property type="protein sequence ID" value="OGI67669.1"/>
    <property type="molecule type" value="Genomic_DNA"/>
</dbReference>
<dbReference type="Gene3D" id="3.30.450.90">
    <property type="match status" value="1"/>
</dbReference>
<dbReference type="FunFam" id="3.30.450.90:FF:000001">
    <property type="entry name" value="Type II secretion system ATPase GspE"/>
    <property type="match status" value="1"/>
</dbReference>
<dbReference type="InterPro" id="IPR003593">
    <property type="entry name" value="AAA+_ATPase"/>
</dbReference>
<comment type="subcellular location">
    <subcellularLocation>
        <location evidence="1">Cytoplasm</location>
    </subcellularLocation>
</comment>
<dbReference type="SMART" id="SM00382">
    <property type="entry name" value="AAA"/>
    <property type="match status" value="1"/>
</dbReference>
<reference evidence="7 8" key="1">
    <citation type="journal article" date="2016" name="Nat. Commun.">
        <title>Thousands of microbial genomes shed light on interconnected biogeochemical processes in an aquifer system.</title>
        <authorList>
            <person name="Anantharaman K."/>
            <person name="Brown C.T."/>
            <person name="Hug L.A."/>
            <person name="Sharon I."/>
            <person name="Castelle C.J."/>
            <person name="Probst A.J."/>
            <person name="Thomas B.C."/>
            <person name="Singh A."/>
            <person name="Wilkins M.J."/>
            <person name="Karaoz U."/>
            <person name="Brodie E.L."/>
            <person name="Williams K.H."/>
            <person name="Hubbard S.S."/>
            <person name="Banfield J.F."/>
        </authorList>
    </citation>
    <scope>NUCLEOTIDE SEQUENCE [LARGE SCALE GENOMIC DNA]</scope>
</reference>
<proteinExistence type="inferred from homology"/>
<dbReference type="SUPFAM" id="SSF52540">
    <property type="entry name" value="P-loop containing nucleoside triphosphate hydrolases"/>
    <property type="match status" value="1"/>
</dbReference>
<evidence type="ECO:0000256" key="1">
    <source>
        <dbReference type="ARBA" id="ARBA00004496"/>
    </source>
</evidence>
<dbReference type="Proteomes" id="UP000179076">
    <property type="component" value="Unassembled WGS sequence"/>
</dbReference>
<dbReference type="InterPro" id="IPR027417">
    <property type="entry name" value="P-loop_NTPase"/>
</dbReference>
<dbReference type="PANTHER" id="PTHR30258">
    <property type="entry name" value="TYPE II SECRETION SYSTEM PROTEIN GSPE-RELATED"/>
    <property type="match status" value="1"/>
</dbReference>
<sequence length="563" mass="61448">MSGLALRLVRDNLLTPADAERIQAEAQNNKVPFVARLVESKKLDAKIIARVASEEFGVPLFDVNSLDLESAPVKLVDEKILRRHHVLPLHKRGTRLFVAIADPTNLQALDEIKFHTGLGSEAILVEEDKLAIAIEKCLEAADTALIDFAGDDSLENLEIVAGQEEDKGGGTGEEGINDTPIVKFVNKVLIDAINRGASDIHIEPYEKTYRVRYRQDGILNEVANPPLALAARIGARIKILSRLDIAERRVPQDGRMKMRISKNRAIDFRVSTLPTMWGEKVVMRILDPSSATLGADKLGFEEAQKHAFMEAIHRPYGMVLVTGPTGSGKTVTLYTALNILNVPGTNISTAEDPVEINVTGINQVNINEKAGLHFANALRAFLRQDPDIIMVGEIRDLETAEIAIKAAQTGHMVLSTLHPNDAPSTLTRMVNMGVPPFNIASAVNLIIAQRLARRLCSGCKVPLEVPEPALLKAGFQPSEIGKLTIYGPAGCDLCNKGYKGRVGIYQVMPMSEAIGDIIMRGGNQRDIEAQSQKDGVSDLRKSGLQKVRDGVTSLEEVERITNQ</sequence>
<dbReference type="GO" id="GO:0005524">
    <property type="term" value="F:ATP binding"/>
    <property type="evidence" value="ECO:0007669"/>
    <property type="project" value="UniProtKB-KW"/>
</dbReference>
<dbReference type="CDD" id="cd01129">
    <property type="entry name" value="PulE-GspE-like"/>
    <property type="match status" value="1"/>
</dbReference>
<comment type="similarity">
    <text evidence="2">Belongs to the GSP E family.</text>
</comment>
<evidence type="ECO:0000256" key="5">
    <source>
        <dbReference type="ARBA" id="ARBA00022840"/>
    </source>
</evidence>
<dbReference type="Pfam" id="PF05157">
    <property type="entry name" value="MshEN"/>
    <property type="match status" value="1"/>
</dbReference>
<dbReference type="GO" id="GO:0016887">
    <property type="term" value="F:ATP hydrolysis activity"/>
    <property type="evidence" value="ECO:0007669"/>
    <property type="project" value="InterPro"/>
</dbReference>
<evidence type="ECO:0000313" key="8">
    <source>
        <dbReference type="Proteomes" id="UP000179076"/>
    </source>
</evidence>
<dbReference type="FunFam" id="3.40.50.300:FF:000398">
    <property type="entry name" value="Type IV pilus assembly ATPase PilB"/>
    <property type="match status" value="1"/>
</dbReference>
<evidence type="ECO:0000256" key="4">
    <source>
        <dbReference type="ARBA" id="ARBA00022741"/>
    </source>
</evidence>
<dbReference type="InterPro" id="IPR007831">
    <property type="entry name" value="T2SS_GspE_N"/>
</dbReference>
<gene>
    <name evidence="7" type="ORF">A2W18_15490</name>
</gene>
<organism evidence="7 8">
    <name type="scientific">Candidatus Muproteobacteria bacterium RBG_16_60_9</name>
    <dbReference type="NCBI Taxonomy" id="1817755"/>
    <lineage>
        <taxon>Bacteria</taxon>
        <taxon>Pseudomonadati</taxon>
        <taxon>Pseudomonadota</taxon>
        <taxon>Candidatus Muproteobacteria</taxon>
    </lineage>
</organism>
<comment type="caution">
    <text evidence="7">The sequence shown here is derived from an EMBL/GenBank/DDBJ whole genome shotgun (WGS) entry which is preliminary data.</text>
</comment>
<accession>A0A1F6VDM2</accession>
<dbReference type="AlphaFoldDB" id="A0A1F6VDM2"/>
<dbReference type="GO" id="GO:0005737">
    <property type="term" value="C:cytoplasm"/>
    <property type="evidence" value="ECO:0007669"/>
    <property type="project" value="UniProtKB-SubCell"/>
</dbReference>
<dbReference type="Gene3D" id="3.40.50.300">
    <property type="entry name" value="P-loop containing nucleotide triphosphate hydrolases"/>
    <property type="match status" value="1"/>
</dbReference>
<evidence type="ECO:0000259" key="6">
    <source>
        <dbReference type="PROSITE" id="PS00662"/>
    </source>
</evidence>
<keyword evidence="3" id="KW-0963">Cytoplasm</keyword>
<name>A0A1F6VDM2_9PROT</name>
<dbReference type="Gene3D" id="3.30.300.160">
    <property type="entry name" value="Type II secretion system, protein E, N-terminal domain"/>
    <property type="match status" value="1"/>
</dbReference>
<dbReference type="PANTHER" id="PTHR30258:SF1">
    <property type="entry name" value="PROTEIN TRANSPORT PROTEIN HOFB HOMOLOG"/>
    <property type="match status" value="1"/>
</dbReference>
<dbReference type="NCBIfam" id="TIGR02538">
    <property type="entry name" value="type_IV_pilB"/>
    <property type="match status" value="1"/>
</dbReference>
<dbReference type="InterPro" id="IPR001482">
    <property type="entry name" value="T2SS/T4SS_dom"/>
</dbReference>
<feature type="domain" description="Bacterial type II secretion system protein E" evidence="6">
    <location>
        <begin position="382"/>
        <end position="396"/>
    </location>
</feature>